<evidence type="ECO:0000256" key="1">
    <source>
        <dbReference type="ARBA" id="ARBA00004141"/>
    </source>
</evidence>
<sequence>MATEVLELKETSTFGSLHKRDIIDIDQTRQTPDGSITGHDLLKYENFGENGTTDASDARLPPVDEGRQAVLFCLSACVLETVVWGWNNTYGIFQDYYTSHPPFNASTSAAISVVGTTSLGIQYFEILVMVAFIQRYPEYAKPVMWIGLVIAVLSLVISSFANKVWHLILLQGVIFGLSAGAFYAPVLVWLSEWFVRRRGFAGGIIFGGSGLGGFVLPLVMGYLLEGVGFRWTLRIMAAILAVTCGIALLGVNPRIPIRKSTMPLPRQPWLPTDLSHLRSPLLYCMLWIGTVQSLGYFPVSLFIPTYTSTLSSATLPSTITLALFNVASVISYVVFGRVCDSYPYPYVVFASGLGSALSAFLIWGFASSLGVVFAFSAVFGAFSGGFAAIWPAAASDIGGSRDHITSLAIGCFAGVKGLGAIVGPIIAASLHDEGDYAQTAYGGYGFRDVEIFVGSMATATSIGALFLAYFSASKRKRS</sequence>
<comment type="caution">
    <text evidence="5">The sequence shown here is derived from an EMBL/GenBank/DDBJ whole genome shotgun (WGS) entry which is preliminary data.</text>
</comment>
<dbReference type="InterPro" id="IPR020846">
    <property type="entry name" value="MFS_dom"/>
</dbReference>
<evidence type="ECO:0000313" key="6">
    <source>
        <dbReference type="Proteomes" id="UP000521872"/>
    </source>
</evidence>
<feature type="transmembrane region" description="Helical" evidence="3">
    <location>
        <begin position="167"/>
        <end position="188"/>
    </location>
</feature>
<feature type="transmembrane region" description="Helical" evidence="3">
    <location>
        <begin position="281"/>
        <end position="303"/>
    </location>
</feature>
<feature type="transmembrane region" description="Helical" evidence="3">
    <location>
        <begin position="347"/>
        <end position="366"/>
    </location>
</feature>
<name>A0A8H4QZ79_9AGAR</name>
<keyword evidence="3" id="KW-0472">Membrane</keyword>
<feature type="transmembrane region" description="Helical" evidence="3">
    <location>
        <begin position="69"/>
        <end position="87"/>
    </location>
</feature>
<dbReference type="Pfam" id="PF07690">
    <property type="entry name" value="MFS_1"/>
    <property type="match status" value="1"/>
</dbReference>
<dbReference type="InterPro" id="IPR011701">
    <property type="entry name" value="MFS"/>
</dbReference>
<evidence type="ECO:0000259" key="4">
    <source>
        <dbReference type="PROSITE" id="PS50850"/>
    </source>
</evidence>
<organism evidence="5 6">
    <name type="scientific">Agrocybe pediades</name>
    <dbReference type="NCBI Taxonomy" id="84607"/>
    <lineage>
        <taxon>Eukaryota</taxon>
        <taxon>Fungi</taxon>
        <taxon>Dikarya</taxon>
        <taxon>Basidiomycota</taxon>
        <taxon>Agaricomycotina</taxon>
        <taxon>Agaricomycetes</taxon>
        <taxon>Agaricomycetidae</taxon>
        <taxon>Agaricales</taxon>
        <taxon>Agaricineae</taxon>
        <taxon>Strophariaceae</taxon>
        <taxon>Agrocybe</taxon>
    </lineage>
</organism>
<dbReference type="Proteomes" id="UP000521872">
    <property type="component" value="Unassembled WGS sequence"/>
</dbReference>
<proteinExistence type="inferred from homology"/>
<dbReference type="EMBL" id="JAACJL010000016">
    <property type="protein sequence ID" value="KAF4619928.1"/>
    <property type="molecule type" value="Genomic_DNA"/>
</dbReference>
<dbReference type="GO" id="GO:0022857">
    <property type="term" value="F:transmembrane transporter activity"/>
    <property type="evidence" value="ECO:0007669"/>
    <property type="project" value="InterPro"/>
</dbReference>
<dbReference type="GO" id="GO:0016020">
    <property type="term" value="C:membrane"/>
    <property type="evidence" value="ECO:0007669"/>
    <property type="project" value="UniProtKB-SubCell"/>
</dbReference>
<feature type="transmembrane region" description="Helical" evidence="3">
    <location>
        <begin position="451"/>
        <end position="472"/>
    </location>
</feature>
<dbReference type="InterPro" id="IPR050327">
    <property type="entry name" value="Proton-linked_MCT"/>
</dbReference>
<evidence type="ECO:0000313" key="5">
    <source>
        <dbReference type="EMBL" id="KAF4619928.1"/>
    </source>
</evidence>
<protein>
    <recommendedName>
        <fullName evidence="4">Major facilitator superfamily (MFS) profile domain-containing protein</fullName>
    </recommendedName>
</protein>
<dbReference type="PROSITE" id="PS50850">
    <property type="entry name" value="MFS"/>
    <property type="match status" value="1"/>
</dbReference>
<feature type="transmembrane region" description="Helical" evidence="3">
    <location>
        <begin position="372"/>
        <end position="392"/>
    </location>
</feature>
<dbReference type="AlphaFoldDB" id="A0A8H4QZ79"/>
<dbReference type="PANTHER" id="PTHR11360:SF287">
    <property type="entry name" value="MFS MONOCARBOXYLATE TRANSPORTER"/>
    <property type="match status" value="1"/>
</dbReference>
<dbReference type="InterPro" id="IPR036259">
    <property type="entry name" value="MFS_trans_sf"/>
</dbReference>
<keyword evidence="3" id="KW-1133">Transmembrane helix</keyword>
<feature type="transmembrane region" description="Helical" evidence="3">
    <location>
        <begin position="107"/>
        <end position="131"/>
    </location>
</feature>
<feature type="transmembrane region" description="Helical" evidence="3">
    <location>
        <begin position="200"/>
        <end position="219"/>
    </location>
</feature>
<dbReference type="PANTHER" id="PTHR11360">
    <property type="entry name" value="MONOCARBOXYLATE TRANSPORTER"/>
    <property type="match status" value="1"/>
</dbReference>
<feature type="transmembrane region" description="Helical" evidence="3">
    <location>
        <begin position="143"/>
        <end position="161"/>
    </location>
</feature>
<feature type="transmembrane region" description="Helical" evidence="3">
    <location>
        <begin position="315"/>
        <end position="335"/>
    </location>
</feature>
<feature type="transmembrane region" description="Helical" evidence="3">
    <location>
        <begin position="231"/>
        <end position="251"/>
    </location>
</feature>
<feature type="domain" description="Major facilitator superfamily (MFS) profile" evidence="4">
    <location>
        <begin position="73"/>
        <end position="475"/>
    </location>
</feature>
<comment type="similarity">
    <text evidence="2">Belongs to the major facilitator superfamily. Monocarboxylate porter (TC 2.A.1.13) family.</text>
</comment>
<comment type="subcellular location">
    <subcellularLocation>
        <location evidence="1">Membrane</location>
        <topology evidence="1">Multi-pass membrane protein</topology>
    </subcellularLocation>
</comment>
<dbReference type="SUPFAM" id="SSF103473">
    <property type="entry name" value="MFS general substrate transporter"/>
    <property type="match status" value="1"/>
</dbReference>
<accession>A0A8H4QZ79</accession>
<reference evidence="5 6" key="1">
    <citation type="submission" date="2019-12" db="EMBL/GenBank/DDBJ databases">
        <authorList>
            <person name="Floudas D."/>
            <person name="Bentzer J."/>
            <person name="Ahren D."/>
            <person name="Johansson T."/>
            <person name="Persson P."/>
            <person name="Tunlid A."/>
        </authorList>
    </citation>
    <scope>NUCLEOTIDE SEQUENCE [LARGE SCALE GENOMIC DNA]</scope>
    <source>
        <strain evidence="5 6">CBS 102.39</strain>
    </source>
</reference>
<evidence type="ECO:0000256" key="3">
    <source>
        <dbReference type="SAM" id="Phobius"/>
    </source>
</evidence>
<keyword evidence="3" id="KW-0812">Transmembrane</keyword>
<gene>
    <name evidence="5" type="ORF">D9613_004669</name>
</gene>
<dbReference type="Gene3D" id="1.20.1250.20">
    <property type="entry name" value="MFS general substrate transporter like domains"/>
    <property type="match status" value="2"/>
</dbReference>
<evidence type="ECO:0000256" key="2">
    <source>
        <dbReference type="ARBA" id="ARBA00006727"/>
    </source>
</evidence>
<feature type="transmembrane region" description="Helical" evidence="3">
    <location>
        <begin position="404"/>
        <end position="431"/>
    </location>
</feature>
<keyword evidence="6" id="KW-1185">Reference proteome</keyword>